<comment type="caution">
    <text evidence="14">The sequence shown here is derived from an EMBL/GenBank/DDBJ whole genome shotgun (WGS) entry which is preliminary data.</text>
</comment>
<evidence type="ECO:0000256" key="8">
    <source>
        <dbReference type="ARBA" id="ARBA00023136"/>
    </source>
</evidence>
<evidence type="ECO:0000256" key="6">
    <source>
        <dbReference type="ARBA" id="ARBA00022989"/>
    </source>
</evidence>
<keyword evidence="6 10" id="KW-1133">Transmembrane helix</keyword>
<dbReference type="OrthoDB" id="2687058at2759"/>
<keyword evidence="5" id="KW-0630">Potassium</keyword>
<evidence type="ECO:0000259" key="12">
    <source>
        <dbReference type="Pfam" id="PF23256"/>
    </source>
</evidence>
<dbReference type="Proteomes" id="UP000015453">
    <property type="component" value="Unassembled WGS sequence"/>
</dbReference>
<feature type="domain" description="Cation/H(+) antiporter central" evidence="12">
    <location>
        <begin position="490"/>
        <end position="618"/>
    </location>
</feature>
<proteinExistence type="inferred from homology"/>
<feature type="transmembrane region" description="Helical" evidence="10">
    <location>
        <begin position="131"/>
        <end position="154"/>
    </location>
</feature>
<evidence type="ECO:0000256" key="7">
    <source>
        <dbReference type="ARBA" id="ARBA00023065"/>
    </source>
</evidence>
<feature type="transmembrane region" description="Helical" evidence="10">
    <location>
        <begin position="35"/>
        <end position="54"/>
    </location>
</feature>
<evidence type="ECO:0000256" key="4">
    <source>
        <dbReference type="ARBA" id="ARBA00022692"/>
    </source>
</evidence>
<feature type="transmembrane region" description="Helical" evidence="10">
    <location>
        <begin position="199"/>
        <end position="222"/>
    </location>
</feature>
<dbReference type="PANTHER" id="PTHR32468:SF35">
    <property type="entry name" value="CATION_H+ EXCHANGER DOMAIN-CONTAINING PROTEIN"/>
    <property type="match status" value="1"/>
</dbReference>
<feature type="domain" description="Cation/H+ exchanger transmembrane" evidence="11">
    <location>
        <begin position="51"/>
        <end position="430"/>
    </location>
</feature>
<dbReference type="GO" id="GO:0006885">
    <property type="term" value="P:regulation of pH"/>
    <property type="evidence" value="ECO:0007669"/>
    <property type="project" value="TreeGrafter"/>
</dbReference>
<dbReference type="GO" id="GO:0016020">
    <property type="term" value="C:membrane"/>
    <property type="evidence" value="ECO:0007669"/>
    <property type="project" value="UniProtKB-SubCell"/>
</dbReference>
<evidence type="ECO:0000256" key="9">
    <source>
        <dbReference type="ARBA" id="ARBA00038341"/>
    </source>
</evidence>
<accession>S8BVY1</accession>
<keyword evidence="4 10" id="KW-0812">Transmembrane</keyword>
<keyword evidence="8 10" id="KW-0472">Membrane</keyword>
<dbReference type="AlphaFoldDB" id="S8BVY1"/>
<sequence length="778" mass="85405">MADDGVSAGDKHVLCQYSDRIATFGLWINKNPLNFTVPLLLLQLSIITIASLIIETVLHPLGQSSIVAQILGGIIYGPSFLGNVSIMGSDLFPNRSVVNVETLATFGIAFFLFAIGLRMDPKMVTRPGREPIVLGLASIFFTMIFTVPLSFILRASVSMDESLQKALPYLAAAQSLTPFSNVSCLLIELKIANTELGRIASATAMLTDAIGICITTVIFSIIQTEFSFYRSAMAIGSAASLGIFMIGFFRPVIKKMVKRMPTGKPLREDQVFLCFFGTLAACFVSEVIGQHFIYGPVLFGFVIPDGPALGSPIVSKLDLPIGKFLYPTFLTTSGLKTNIFTVKLRSFGIVGLLISFACIVKIGGIVLVSRFLNIYVQDSIIIGLILSVRGVCELLMFNLWWESGILTDQEFALSVIGVLAVTAVVTPLIRWLYDPTKRRVPLRRRTIQHSKKDTELRILVCIQNQENVPSIVNILEASNATEESPIAVIAVVLEELIGRTTNILVAHQTTRTLQPNNSRSGHIINALRQYELCNESCVTVQSFSAVSHMQTVHDDVCRLAMDQNATVIILPFHKHWEIDGTIGTVNRVIQNMNVRVMERAPCSVGILVDRGILSGPTSILNNQTAIYRVAIIYIGGADDAEALSYASRMGSHNSVTLTIIRFLLYGSDSARERKIDNQLLDEVRHANMENQNFIYLEQVVKDGVGLSSSLRAIENHYDLIIVGRKHHSSQILMGLGAWIECPELGVIGDLLSSTDFGSRASVLVVQQQILEGDKLKNR</sequence>
<feature type="transmembrane region" description="Helical" evidence="10">
    <location>
        <begin position="166"/>
        <end position="187"/>
    </location>
</feature>
<dbReference type="Gene3D" id="3.40.50.12370">
    <property type="match status" value="1"/>
</dbReference>
<keyword evidence="2" id="KW-0813">Transport</keyword>
<reference evidence="14 15" key="1">
    <citation type="journal article" date="2013" name="BMC Genomics">
        <title>The miniature genome of a carnivorous plant Genlisea aurea contains a low number of genes and short non-coding sequences.</title>
        <authorList>
            <person name="Leushkin E.V."/>
            <person name="Sutormin R.A."/>
            <person name="Nabieva E.R."/>
            <person name="Penin A.A."/>
            <person name="Kondrashov A.S."/>
            <person name="Logacheva M.D."/>
        </authorList>
    </citation>
    <scope>NUCLEOTIDE SEQUENCE [LARGE SCALE GENOMIC DNA]</scope>
</reference>
<feature type="transmembrane region" description="Helical" evidence="10">
    <location>
        <begin position="66"/>
        <end position="86"/>
    </location>
</feature>
<comment type="similarity">
    <text evidence="9">Belongs to the monovalent cation:proton antiporter 2 (CPA2) transporter (TC 2.A.37) family. CHX (TC 2.A.37.4) subfamily.</text>
</comment>
<feature type="non-terminal residue" evidence="14">
    <location>
        <position position="778"/>
    </location>
</feature>
<organism evidence="14 15">
    <name type="scientific">Genlisea aurea</name>
    <dbReference type="NCBI Taxonomy" id="192259"/>
    <lineage>
        <taxon>Eukaryota</taxon>
        <taxon>Viridiplantae</taxon>
        <taxon>Streptophyta</taxon>
        <taxon>Embryophyta</taxon>
        <taxon>Tracheophyta</taxon>
        <taxon>Spermatophyta</taxon>
        <taxon>Magnoliopsida</taxon>
        <taxon>eudicotyledons</taxon>
        <taxon>Gunneridae</taxon>
        <taxon>Pentapetalae</taxon>
        <taxon>asterids</taxon>
        <taxon>lamiids</taxon>
        <taxon>Lamiales</taxon>
        <taxon>Lentibulariaceae</taxon>
        <taxon>Genlisea</taxon>
    </lineage>
</organism>
<dbReference type="Pfam" id="PF00999">
    <property type="entry name" value="Na_H_Exchanger"/>
    <property type="match status" value="1"/>
</dbReference>
<dbReference type="GO" id="GO:0012505">
    <property type="term" value="C:endomembrane system"/>
    <property type="evidence" value="ECO:0007669"/>
    <property type="project" value="TreeGrafter"/>
</dbReference>
<evidence type="ECO:0000313" key="15">
    <source>
        <dbReference type="Proteomes" id="UP000015453"/>
    </source>
</evidence>
<dbReference type="GO" id="GO:0006813">
    <property type="term" value="P:potassium ion transport"/>
    <property type="evidence" value="ECO:0007669"/>
    <property type="project" value="UniProtKB-KW"/>
</dbReference>
<keyword evidence="7" id="KW-0406">Ion transport</keyword>
<dbReference type="EMBL" id="AUSU01008908">
    <property type="protein sequence ID" value="EPS58780.1"/>
    <property type="molecule type" value="Genomic_DNA"/>
</dbReference>
<dbReference type="GO" id="GO:0015297">
    <property type="term" value="F:antiporter activity"/>
    <property type="evidence" value="ECO:0007669"/>
    <property type="project" value="InterPro"/>
</dbReference>
<dbReference type="Pfam" id="PF23259">
    <property type="entry name" value="CHX17_C"/>
    <property type="match status" value="1"/>
</dbReference>
<evidence type="ECO:0000256" key="3">
    <source>
        <dbReference type="ARBA" id="ARBA00022538"/>
    </source>
</evidence>
<evidence type="ECO:0000259" key="11">
    <source>
        <dbReference type="Pfam" id="PF00999"/>
    </source>
</evidence>
<feature type="transmembrane region" description="Helical" evidence="10">
    <location>
        <begin position="413"/>
        <end position="433"/>
    </location>
</feature>
<dbReference type="PANTHER" id="PTHR32468">
    <property type="entry name" value="CATION/H + ANTIPORTER"/>
    <property type="match status" value="1"/>
</dbReference>
<evidence type="ECO:0000313" key="14">
    <source>
        <dbReference type="EMBL" id="EPS58780.1"/>
    </source>
</evidence>
<dbReference type="GO" id="GO:1902600">
    <property type="term" value="P:proton transmembrane transport"/>
    <property type="evidence" value="ECO:0007669"/>
    <property type="project" value="InterPro"/>
</dbReference>
<evidence type="ECO:0000256" key="5">
    <source>
        <dbReference type="ARBA" id="ARBA00022958"/>
    </source>
</evidence>
<keyword evidence="3" id="KW-0633">Potassium transport</keyword>
<dbReference type="InterPro" id="IPR057291">
    <property type="entry name" value="CHX17_2nd"/>
</dbReference>
<evidence type="ECO:0000256" key="1">
    <source>
        <dbReference type="ARBA" id="ARBA00004141"/>
    </source>
</evidence>
<evidence type="ECO:0000256" key="2">
    <source>
        <dbReference type="ARBA" id="ARBA00022448"/>
    </source>
</evidence>
<name>S8BVY1_9LAMI</name>
<dbReference type="InterPro" id="IPR038770">
    <property type="entry name" value="Na+/solute_symporter_sf"/>
</dbReference>
<feature type="transmembrane region" description="Helical" evidence="10">
    <location>
        <begin position="380"/>
        <end position="401"/>
    </location>
</feature>
<dbReference type="InterPro" id="IPR050794">
    <property type="entry name" value="CPA2_transporter"/>
</dbReference>
<feature type="transmembrane region" description="Helical" evidence="10">
    <location>
        <begin position="347"/>
        <end position="368"/>
    </location>
</feature>
<dbReference type="InterPro" id="IPR006153">
    <property type="entry name" value="Cation/H_exchanger_TM"/>
</dbReference>
<feature type="transmembrane region" description="Helical" evidence="10">
    <location>
        <begin position="270"/>
        <end position="293"/>
    </location>
</feature>
<feature type="domain" description="Cation/H(+) antiporter C-terminal" evidence="13">
    <location>
        <begin position="629"/>
        <end position="768"/>
    </location>
</feature>
<feature type="transmembrane region" description="Helical" evidence="10">
    <location>
        <begin position="228"/>
        <end position="249"/>
    </location>
</feature>
<gene>
    <name evidence="14" type="ORF">M569_16033</name>
</gene>
<comment type="subcellular location">
    <subcellularLocation>
        <location evidence="1">Membrane</location>
        <topology evidence="1">Multi-pass membrane protein</topology>
    </subcellularLocation>
</comment>
<dbReference type="Pfam" id="PF23256">
    <property type="entry name" value="CHX17_2nd"/>
    <property type="match status" value="1"/>
</dbReference>
<evidence type="ECO:0000256" key="10">
    <source>
        <dbReference type="SAM" id="Phobius"/>
    </source>
</evidence>
<feature type="transmembrane region" description="Helical" evidence="10">
    <location>
        <begin position="98"/>
        <end position="119"/>
    </location>
</feature>
<dbReference type="Gene3D" id="1.20.1530.20">
    <property type="match status" value="1"/>
</dbReference>
<evidence type="ECO:0000259" key="13">
    <source>
        <dbReference type="Pfam" id="PF23259"/>
    </source>
</evidence>
<dbReference type="InterPro" id="IPR057290">
    <property type="entry name" value="CHX17_C"/>
</dbReference>
<protein>
    <submittedName>
        <fullName evidence="14">Uncharacterized protein</fullName>
    </submittedName>
</protein>
<keyword evidence="15" id="KW-1185">Reference proteome</keyword>